<name>I2CQV0_NANGC</name>
<reference evidence="1" key="1">
    <citation type="journal article" date="2012" name="Bioengineered">
        <title>Additional insights into the genome of the oleaginous model alga Nannochloropsis gaditana.</title>
        <authorList>
            <person name="Jinkerson R.E."/>
            <person name="Radakovits R."/>
            <person name="Posewitz M.C."/>
        </authorList>
    </citation>
    <scope>NUCLEOTIDE SEQUENCE</scope>
    <source>
        <strain evidence="1">CCMP526</strain>
    </source>
</reference>
<accession>I2CQV0</accession>
<organism evidence="1">
    <name type="scientific">Nannochloropsis gaditana (strain CCMP526)</name>
    <name type="common">Green microalga</name>
    <name type="synonym">Microchloropsis gaditana</name>
    <dbReference type="NCBI Taxonomy" id="1093141"/>
    <lineage>
        <taxon>Eukaryota</taxon>
        <taxon>Sar</taxon>
        <taxon>Stramenopiles</taxon>
        <taxon>Ochrophyta</taxon>
        <taxon>Eustigmatophyceae</taxon>
        <taxon>Eustigmatales</taxon>
        <taxon>Monodopsidaceae</taxon>
        <taxon>Nannochloropsis</taxon>
    </lineage>
</organism>
<sequence length="27" mass="3048">MRLKCKGFKILTESTNLLKVVAERLGV</sequence>
<dbReference type="EMBL" id="JU980220">
    <property type="protein sequence ID" value="AFJ69283.1"/>
    <property type="molecule type" value="mRNA"/>
</dbReference>
<protein>
    <submittedName>
        <fullName evidence="1">Uncharacterized protein</fullName>
    </submittedName>
</protein>
<proteinExistence type="evidence at transcript level"/>
<reference evidence="1" key="2">
    <citation type="journal article" date="2012" name="Nat. Commun.">
        <title>Draft genome sequence and genetic transformation of the oleaginous alga Nannochloropis gaditana.</title>
        <authorList>
            <person name="Radakovits R."/>
            <person name="Jinkerson R.E."/>
            <person name="Fuerstenberg S.I."/>
            <person name="Tae H."/>
            <person name="Settlage R.E."/>
            <person name="Boore J.L."/>
            <person name="Posewitz M.C."/>
        </authorList>
    </citation>
    <scope>NUCLEOTIDE SEQUENCE</scope>
    <source>
        <strain evidence="1">CCMP526</strain>
    </source>
</reference>
<evidence type="ECO:0000313" key="1">
    <source>
        <dbReference type="EMBL" id="AFJ69283.1"/>
    </source>
</evidence>
<gene>
    <name evidence="1" type="ORF">NGATSA_2008200</name>
</gene>
<dbReference type="AlphaFoldDB" id="I2CQV0"/>